<reference evidence="1 2" key="1">
    <citation type="journal article" date="2016" name="Nat. Commun.">
        <title>Thousands of microbial genomes shed light on interconnected biogeochemical processes in an aquifer system.</title>
        <authorList>
            <person name="Anantharaman K."/>
            <person name="Brown C.T."/>
            <person name="Hug L.A."/>
            <person name="Sharon I."/>
            <person name="Castelle C.J."/>
            <person name="Probst A.J."/>
            <person name="Thomas B.C."/>
            <person name="Singh A."/>
            <person name="Wilkins M.J."/>
            <person name="Karaoz U."/>
            <person name="Brodie E.L."/>
            <person name="Williams K.H."/>
            <person name="Hubbard S.S."/>
            <person name="Banfield J.F."/>
        </authorList>
    </citation>
    <scope>NUCLEOTIDE SEQUENCE [LARGE SCALE GENOMIC DNA]</scope>
</reference>
<proteinExistence type="predicted"/>
<dbReference type="STRING" id="1798689.A3I29_04600"/>
<accession>A0A1F6N9D9</accession>
<evidence type="ECO:0000313" key="2">
    <source>
        <dbReference type="Proteomes" id="UP000178726"/>
    </source>
</evidence>
<organism evidence="1 2">
    <name type="scientific">Candidatus Magasanikbacteria bacterium RIFCSPLOWO2_02_FULL_44_11</name>
    <dbReference type="NCBI Taxonomy" id="1798689"/>
    <lineage>
        <taxon>Bacteria</taxon>
        <taxon>Candidatus Magasanikiibacteriota</taxon>
    </lineage>
</organism>
<protein>
    <submittedName>
        <fullName evidence="1">Uncharacterized protein</fullName>
    </submittedName>
</protein>
<name>A0A1F6N9D9_9BACT</name>
<gene>
    <name evidence="1" type="ORF">A3I29_04600</name>
</gene>
<dbReference type="Proteomes" id="UP000178726">
    <property type="component" value="Unassembled WGS sequence"/>
</dbReference>
<dbReference type="EMBL" id="MFQK01000055">
    <property type="protein sequence ID" value="OGH80330.1"/>
    <property type="molecule type" value="Genomic_DNA"/>
</dbReference>
<dbReference type="AlphaFoldDB" id="A0A1F6N9D9"/>
<evidence type="ECO:0000313" key="1">
    <source>
        <dbReference type="EMBL" id="OGH80330.1"/>
    </source>
</evidence>
<sequence>MAYYIRAFCTSNDLPPLNAVVDYIQNQGVTVNIHEDFKDGDPASKNWEEVGLVYKKDKLPFLVEVNRDDGSNNCLYREEINEFKMLLQEINDSPEKKKILEHLSNSKYIIASQIPTADFDDDGYNANGFFLEYFVKNCGGMIQADGEGFYEGHNLIVELE</sequence>
<comment type="caution">
    <text evidence="1">The sequence shown here is derived from an EMBL/GenBank/DDBJ whole genome shotgun (WGS) entry which is preliminary data.</text>
</comment>